<dbReference type="SUPFAM" id="SSF47954">
    <property type="entry name" value="Cyclin-like"/>
    <property type="match status" value="1"/>
</dbReference>
<accession>A0A8K0TJ64</accession>
<evidence type="ECO:0000313" key="3">
    <source>
        <dbReference type="Proteomes" id="UP000813385"/>
    </source>
</evidence>
<dbReference type="InterPro" id="IPR013922">
    <property type="entry name" value="Cyclin_PHO80-like"/>
</dbReference>
<dbReference type="EMBL" id="JAGPXD010000003">
    <property type="protein sequence ID" value="KAH7363557.1"/>
    <property type="molecule type" value="Genomic_DNA"/>
</dbReference>
<evidence type="ECO:0000259" key="1">
    <source>
        <dbReference type="Pfam" id="PF00134"/>
    </source>
</evidence>
<reference evidence="2" key="1">
    <citation type="journal article" date="2021" name="Nat. Commun.">
        <title>Genetic determinants of endophytism in the Arabidopsis root mycobiome.</title>
        <authorList>
            <person name="Mesny F."/>
            <person name="Miyauchi S."/>
            <person name="Thiergart T."/>
            <person name="Pickel B."/>
            <person name="Atanasova L."/>
            <person name="Karlsson M."/>
            <person name="Huettel B."/>
            <person name="Barry K.W."/>
            <person name="Haridas S."/>
            <person name="Chen C."/>
            <person name="Bauer D."/>
            <person name="Andreopoulos W."/>
            <person name="Pangilinan J."/>
            <person name="LaButti K."/>
            <person name="Riley R."/>
            <person name="Lipzen A."/>
            <person name="Clum A."/>
            <person name="Drula E."/>
            <person name="Henrissat B."/>
            <person name="Kohler A."/>
            <person name="Grigoriev I.V."/>
            <person name="Martin F.M."/>
            <person name="Hacquard S."/>
        </authorList>
    </citation>
    <scope>NUCLEOTIDE SEQUENCE</scope>
    <source>
        <strain evidence="2">MPI-CAGE-AT-0016</strain>
    </source>
</reference>
<dbReference type="GO" id="GO:0005634">
    <property type="term" value="C:nucleus"/>
    <property type="evidence" value="ECO:0007669"/>
    <property type="project" value="TreeGrafter"/>
</dbReference>
<proteinExistence type="predicted"/>
<dbReference type="AlphaFoldDB" id="A0A8K0TJ64"/>
<dbReference type="GO" id="GO:0000307">
    <property type="term" value="C:cyclin-dependent protein kinase holoenzyme complex"/>
    <property type="evidence" value="ECO:0007669"/>
    <property type="project" value="TreeGrafter"/>
</dbReference>
<protein>
    <recommendedName>
        <fullName evidence="1">Cyclin N-terminal domain-containing protein</fullName>
    </recommendedName>
</protein>
<gene>
    <name evidence="2" type="ORF">B0T11DRAFT_224561</name>
</gene>
<dbReference type="GO" id="GO:0019901">
    <property type="term" value="F:protein kinase binding"/>
    <property type="evidence" value="ECO:0007669"/>
    <property type="project" value="InterPro"/>
</dbReference>
<organism evidence="2 3">
    <name type="scientific">Plectosphaerella cucumerina</name>
    <dbReference type="NCBI Taxonomy" id="40658"/>
    <lineage>
        <taxon>Eukaryota</taxon>
        <taxon>Fungi</taxon>
        <taxon>Dikarya</taxon>
        <taxon>Ascomycota</taxon>
        <taxon>Pezizomycotina</taxon>
        <taxon>Sordariomycetes</taxon>
        <taxon>Hypocreomycetidae</taxon>
        <taxon>Glomerellales</taxon>
        <taxon>Plectosphaerellaceae</taxon>
        <taxon>Plectosphaerella</taxon>
    </lineage>
</organism>
<dbReference type="InterPro" id="IPR036915">
    <property type="entry name" value="Cyclin-like_sf"/>
</dbReference>
<keyword evidence="3" id="KW-1185">Reference proteome</keyword>
<dbReference type="Proteomes" id="UP000813385">
    <property type="component" value="Unassembled WGS sequence"/>
</dbReference>
<evidence type="ECO:0000313" key="2">
    <source>
        <dbReference type="EMBL" id="KAH7363557.1"/>
    </source>
</evidence>
<comment type="caution">
    <text evidence="2">The sequence shown here is derived from an EMBL/GenBank/DDBJ whole genome shotgun (WGS) entry which is preliminary data.</text>
</comment>
<dbReference type="CDD" id="cd20557">
    <property type="entry name" value="CYCLIN_ScPCL1-like"/>
    <property type="match status" value="1"/>
</dbReference>
<dbReference type="Pfam" id="PF00134">
    <property type="entry name" value="Cyclin_N"/>
    <property type="match status" value="1"/>
</dbReference>
<name>A0A8K0TJ64_9PEZI</name>
<dbReference type="OrthoDB" id="3592452at2759"/>
<dbReference type="Gene3D" id="1.10.472.10">
    <property type="entry name" value="Cyclin-like"/>
    <property type="match status" value="1"/>
</dbReference>
<feature type="domain" description="Cyclin N-terminal" evidence="1">
    <location>
        <begin position="49"/>
        <end position="151"/>
    </location>
</feature>
<dbReference type="PANTHER" id="PTHR15615">
    <property type="match status" value="1"/>
</dbReference>
<dbReference type="InterPro" id="IPR006671">
    <property type="entry name" value="Cyclin_N"/>
</dbReference>
<dbReference type="PANTHER" id="PTHR15615:SF10">
    <property type="entry name" value="PHO85 CYCLIN-2-RELATED"/>
    <property type="match status" value="1"/>
</dbReference>
<dbReference type="GO" id="GO:0016538">
    <property type="term" value="F:cyclin-dependent protein serine/threonine kinase regulator activity"/>
    <property type="evidence" value="ECO:0007669"/>
    <property type="project" value="TreeGrafter"/>
</dbReference>
<sequence>MTTQCNVEALHILLNQPVSRDMITHLAAAASELVEGSPTTLCLPRLPSLEDFISHLSAQPKITTAIMVFALVYLARLKRRIGPRKGPPSAGHRQFLAALILSFKYNNDVQYTIGAWAEMSCILTQNHAFWLDCDTIKTMEMQMLLYLDWGLLISEAALVNELEPLLAPIRQRLVR</sequence>